<dbReference type="AlphaFoldDB" id="A0AAN7T8M2"/>
<accession>A0AAN7T8M2</accession>
<evidence type="ECO:0000313" key="2">
    <source>
        <dbReference type="Proteomes" id="UP001310890"/>
    </source>
</evidence>
<gene>
    <name evidence="1" type="ORF">LTR62_001967</name>
</gene>
<proteinExistence type="predicted"/>
<evidence type="ECO:0000313" key="1">
    <source>
        <dbReference type="EMBL" id="KAK5105855.1"/>
    </source>
</evidence>
<name>A0AAN7T8M2_9PEZI</name>
<dbReference type="EMBL" id="JAVRRL010000148">
    <property type="protein sequence ID" value="KAK5105855.1"/>
    <property type="molecule type" value="Genomic_DNA"/>
</dbReference>
<dbReference type="Proteomes" id="UP001310890">
    <property type="component" value="Unassembled WGS sequence"/>
</dbReference>
<comment type="caution">
    <text evidence="1">The sequence shown here is derived from an EMBL/GenBank/DDBJ whole genome shotgun (WGS) entry which is preliminary data.</text>
</comment>
<organism evidence="1 2">
    <name type="scientific">Meristemomyces frigidus</name>
    <dbReference type="NCBI Taxonomy" id="1508187"/>
    <lineage>
        <taxon>Eukaryota</taxon>
        <taxon>Fungi</taxon>
        <taxon>Dikarya</taxon>
        <taxon>Ascomycota</taxon>
        <taxon>Pezizomycotina</taxon>
        <taxon>Dothideomycetes</taxon>
        <taxon>Dothideomycetidae</taxon>
        <taxon>Mycosphaerellales</taxon>
        <taxon>Teratosphaeriaceae</taxon>
        <taxon>Meristemomyces</taxon>
    </lineage>
</organism>
<reference evidence="1" key="1">
    <citation type="submission" date="2023-08" db="EMBL/GenBank/DDBJ databases">
        <title>Black Yeasts Isolated from many extreme environments.</title>
        <authorList>
            <person name="Coleine C."/>
            <person name="Stajich J.E."/>
            <person name="Selbmann L."/>
        </authorList>
    </citation>
    <scope>NUCLEOTIDE SEQUENCE</scope>
    <source>
        <strain evidence="1">CCFEE 5401</strain>
    </source>
</reference>
<protein>
    <submittedName>
        <fullName evidence="1">Uncharacterized protein</fullName>
    </submittedName>
</protein>
<sequence length="67" mass="7016">MAATRRLVPAAGGGTTIANLDNPLACDVTATSSSGMIQRLPALTMQARGSQPTYLASLTFWRPSYST</sequence>